<feature type="domain" description="HTH merR-type" evidence="9">
    <location>
        <begin position="1"/>
        <end position="73"/>
    </location>
</feature>
<dbReference type="PRINTS" id="PR00040">
    <property type="entry name" value="HTHMERR"/>
</dbReference>
<evidence type="ECO:0000256" key="1">
    <source>
        <dbReference type="ARBA" id="ARBA00017146"/>
    </source>
</evidence>
<dbReference type="InterPro" id="IPR000551">
    <property type="entry name" value="MerR-type_HTH_dom"/>
</dbReference>
<dbReference type="Gene3D" id="1.10.1660.10">
    <property type="match status" value="1"/>
</dbReference>
<evidence type="ECO:0000256" key="6">
    <source>
        <dbReference type="ARBA" id="ARBA00023163"/>
    </source>
</evidence>
<dbReference type="InterPro" id="IPR011794">
    <property type="entry name" value="MerR"/>
</dbReference>
<evidence type="ECO:0000313" key="10">
    <source>
        <dbReference type="EMBL" id="VAW68759.1"/>
    </source>
</evidence>
<dbReference type="SMART" id="SM00422">
    <property type="entry name" value="HTH_MERR"/>
    <property type="match status" value="1"/>
</dbReference>
<dbReference type="GO" id="GO:0003700">
    <property type="term" value="F:DNA-binding transcription factor activity"/>
    <property type="evidence" value="ECO:0007669"/>
    <property type="project" value="InterPro"/>
</dbReference>
<dbReference type="InterPro" id="IPR015358">
    <property type="entry name" value="Tscrpt_reg_MerR_DNA-bd"/>
</dbReference>
<dbReference type="Pfam" id="PF09278">
    <property type="entry name" value="MerR-DNA-bind"/>
    <property type="match status" value="1"/>
</dbReference>
<feature type="coiled-coil region" evidence="8">
    <location>
        <begin position="82"/>
        <end position="119"/>
    </location>
</feature>
<gene>
    <name evidence="10" type="ORF">MNBD_GAMMA09-3526</name>
</gene>
<dbReference type="NCBIfam" id="TIGR02051">
    <property type="entry name" value="MerR"/>
    <property type="match status" value="1"/>
</dbReference>
<keyword evidence="2" id="KW-0475">Mercuric resistance</keyword>
<comment type="function">
    <text evidence="7">Mediates the mercuric-dependent induction of mercury resistance operon. In the absence of mercury MerR represses transcription by binding tightly to the mer operator region; when mercury is present the dimeric complex binds a single ion and becomes a potent transcriptional activator, while remaining bound to the mer site.</text>
</comment>
<dbReference type="InterPro" id="IPR047057">
    <property type="entry name" value="MerR_fam"/>
</dbReference>
<evidence type="ECO:0000259" key="9">
    <source>
        <dbReference type="PROSITE" id="PS50937"/>
    </source>
</evidence>
<dbReference type="InterPro" id="IPR009061">
    <property type="entry name" value="DNA-bd_dom_put_sf"/>
</dbReference>
<proteinExistence type="predicted"/>
<name>A0A3B0Y3P5_9ZZZZ</name>
<evidence type="ECO:0000256" key="5">
    <source>
        <dbReference type="ARBA" id="ARBA00023125"/>
    </source>
</evidence>
<dbReference type="PANTHER" id="PTHR30204:SF94">
    <property type="entry name" value="HEAVY METAL-DEPENDENT TRANSCRIPTIONAL REGULATOR HI_0293-RELATED"/>
    <property type="match status" value="1"/>
</dbReference>
<keyword evidence="6" id="KW-0804">Transcription</keyword>
<evidence type="ECO:0000256" key="8">
    <source>
        <dbReference type="SAM" id="Coils"/>
    </source>
</evidence>
<reference evidence="10" key="1">
    <citation type="submission" date="2018-06" db="EMBL/GenBank/DDBJ databases">
        <authorList>
            <person name="Zhirakovskaya E."/>
        </authorList>
    </citation>
    <scope>NUCLEOTIDE SEQUENCE</scope>
</reference>
<keyword evidence="3" id="KW-0476">Mercury</keyword>
<keyword evidence="4" id="KW-0805">Transcription regulation</keyword>
<dbReference type="GO" id="GO:0046689">
    <property type="term" value="P:response to mercury ion"/>
    <property type="evidence" value="ECO:0007669"/>
    <property type="project" value="UniProtKB-KW"/>
</dbReference>
<dbReference type="PROSITE" id="PS50937">
    <property type="entry name" value="HTH_MERR_2"/>
    <property type="match status" value="1"/>
</dbReference>
<protein>
    <recommendedName>
        <fullName evidence="1">Mercuric resistance operon regulatory protein</fullName>
    </recommendedName>
</protein>
<evidence type="ECO:0000256" key="2">
    <source>
        <dbReference type="ARBA" id="ARBA00022466"/>
    </source>
</evidence>
<accession>A0A3B0Y3P5</accession>
<dbReference type="GO" id="GO:0045340">
    <property type="term" value="F:mercury ion binding"/>
    <property type="evidence" value="ECO:0007669"/>
    <property type="project" value="InterPro"/>
</dbReference>
<evidence type="ECO:0000256" key="4">
    <source>
        <dbReference type="ARBA" id="ARBA00023015"/>
    </source>
</evidence>
<dbReference type="AlphaFoldDB" id="A0A3B0Y3P5"/>
<dbReference type="SUPFAM" id="SSF46955">
    <property type="entry name" value="Putative DNA-binding domain"/>
    <property type="match status" value="1"/>
</dbReference>
<dbReference type="CDD" id="cd04783">
    <property type="entry name" value="HTH_MerR1"/>
    <property type="match status" value="1"/>
</dbReference>
<organism evidence="10">
    <name type="scientific">hydrothermal vent metagenome</name>
    <dbReference type="NCBI Taxonomy" id="652676"/>
    <lineage>
        <taxon>unclassified sequences</taxon>
        <taxon>metagenomes</taxon>
        <taxon>ecological metagenomes</taxon>
    </lineage>
</organism>
<evidence type="ECO:0000256" key="7">
    <source>
        <dbReference type="ARBA" id="ARBA00024874"/>
    </source>
</evidence>
<keyword evidence="5" id="KW-0238">DNA-binding</keyword>
<keyword evidence="8" id="KW-0175">Coiled coil</keyword>
<dbReference type="GO" id="GO:0003677">
    <property type="term" value="F:DNA binding"/>
    <property type="evidence" value="ECO:0007669"/>
    <property type="project" value="UniProtKB-KW"/>
</dbReference>
<evidence type="ECO:0000256" key="3">
    <source>
        <dbReference type="ARBA" id="ARBA00022914"/>
    </source>
</evidence>
<dbReference type="PANTHER" id="PTHR30204">
    <property type="entry name" value="REDOX-CYCLING DRUG-SENSING TRANSCRIPTIONAL ACTIVATOR SOXR"/>
    <property type="match status" value="1"/>
</dbReference>
<dbReference type="EMBL" id="UOFI01000137">
    <property type="protein sequence ID" value="VAW68759.1"/>
    <property type="molecule type" value="Genomic_DNA"/>
</dbReference>
<sequence length="134" mass="15393">MNKPLTIGILAKKSDVNIETIRYYQRISLLTEPEKPLQGYRVYPQQTINRIRFIKRAQQLGFSLQEIADLLQLGEGQCSDICARAEQKRLQIEQQIKDLKNLRNTLDTLISECHNEKSTSCCPIIEALTSDKNT</sequence>
<dbReference type="Pfam" id="PF00376">
    <property type="entry name" value="MerR"/>
    <property type="match status" value="1"/>
</dbReference>